<dbReference type="Pfam" id="PF21361">
    <property type="entry name" value="Sina_ZnF"/>
    <property type="match status" value="1"/>
</dbReference>
<organism evidence="12 13">
    <name type="scientific">Cryptolaemus montrouzieri</name>
    <dbReference type="NCBI Taxonomy" id="559131"/>
    <lineage>
        <taxon>Eukaryota</taxon>
        <taxon>Metazoa</taxon>
        <taxon>Ecdysozoa</taxon>
        <taxon>Arthropoda</taxon>
        <taxon>Hexapoda</taxon>
        <taxon>Insecta</taxon>
        <taxon>Pterygota</taxon>
        <taxon>Neoptera</taxon>
        <taxon>Endopterygota</taxon>
        <taxon>Coleoptera</taxon>
        <taxon>Polyphaga</taxon>
        <taxon>Cucujiformia</taxon>
        <taxon>Coccinelloidea</taxon>
        <taxon>Coccinellidae</taxon>
        <taxon>Scymninae</taxon>
        <taxon>Scymnini</taxon>
        <taxon>Cryptolaemus</taxon>
    </lineage>
</organism>
<keyword evidence="5" id="KW-0808">Transferase</keyword>
<dbReference type="PANTHER" id="PTHR45877:SF2">
    <property type="entry name" value="E3 UBIQUITIN-PROTEIN LIGASE SINA-RELATED"/>
    <property type="match status" value="1"/>
</dbReference>
<keyword evidence="6" id="KW-0479">Metal-binding</keyword>
<name>A0ABD2P1V7_9CUCU</name>
<dbReference type="EC" id="2.3.2.27" evidence="4"/>
<keyword evidence="8" id="KW-0833">Ubl conjugation pathway</keyword>
<evidence type="ECO:0000256" key="9">
    <source>
        <dbReference type="ARBA" id="ARBA00022833"/>
    </source>
</evidence>
<dbReference type="SUPFAM" id="SSF49599">
    <property type="entry name" value="TRAF domain-like"/>
    <property type="match status" value="2"/>
</dbReference>
<proteinExistence type="inferred from homology"/>
<evidence type="ECO:0000259" key="11">
    <source>
        <dbReference type="PROSITE" id="PS51081"/>
    </source>
</evidence>
<dbReference type="EMBL" id="JABFTP020000165">
    <property type="protein sequence ID" value="KAL3284935.1"/>
    <property type="molecule type" value="Genomic_DNA"/>
</dbReference>
<keyword evidence="13" id="KW-1185">Reference proteome</keyword>
<evidence type="ECO:0000313" key="12">
    <source>
        <dbReference type="EMBL" id="KAL3284935.1"/>
    </source>
</evidence>
<dbReference type="PANTHER" id="PTHR45877">
    <property type="entry name" value="E3 UBIQUITIN-PROTEIN LIGASE SIAH2"/>
    <property type="match status" value="1"/>
</dbReference>
<evidence type="ECO:0000256" key="1">
    <source>
        <dbReference type="ARBA" id="ARBA00000900"/>
    </source>
</evidence>
<evidence type="ECO:0000256" key="5">
    <source>
        <dbReference type="ARBA" id="ARBA00022679"/>
    </source>
</evidence>
<comment type="pathway">
    <text evidence="2">Protein modification; protein ubiquitination.</text>
</comment>
<gene>
    <name evidence="12" type="ORF">HHI36_019067</name>
</gene>
<comment type="catalytic activity">
    <reaction evidence="1">
        <text>S-ubiquitinyl-[E2 ubiquitin-conjugating enzyme]-L-cysteine + [acceptor protein]-L-lysine = [E2 ubiquitin-conjugating enzyme]-L-cysteine + N(6)-ubiquitinyl-[acceptor protein]-L-lysine.</text>
        <dbReference type="EC" id="2.3.2.27"/>
    </reaction>
</comment>
<evidence type="ECO:0000256" key="6">
    <source>
        <dbReference type="ARBA" id="ARBA00022723"/>
    </source>
</evidence>
<evidence type="ECO:0000256" key="2">
    <source>
        <dbReference type="ARBA" id="ARBA00004906"/>
    </source>
</evidence>
<feature type="domain" description="SIAH-type" evidence="11">
    <location>
        <begin position="72"/>
        <end position="142"/>
    </location>
</feature>
<keyword evidence="7 10" id="KW-0863">Zinc-finger</keyword>
<evidence type="ECO:0000313" key="13">
    <source>
        <dbReference type="Proteomes" id="UP001516400"/>
    </source>
</evidence>
<accession>A0ABD2P1V7</accession>
<reference evidence="12 13" key="1">
    <citation type="journal article" date="2021" name="BMC Biol.">
        <title>Horizontally acquired antibacterial genes associated with adaptive radiation of ladybird beetles.</title>
        <authorList>
            <person name="Li H.S."/>
            <person name="Tang X.F."/>
            <person name="Huang Y.H."/>
            <person name="Xu Z.Y."/>
            <person name="Chen M.L."/>
            <person name="Du X.Y."/>
            <person name="Qiu B.Y."/>
            <person name="Chen P.T."/>
            <person name="Zhang W."/>
            <person name="Slipinski A."/>
            <person name="Escalona H.E."/>
            <person name="Waterhouse R.M."/>
            <person name="Zwick A."/>
            <person name="Pang H."/>
        </authorList>
    </citation>
    <scope>NUCLEOTIDE SEQUENCE [LARGE SCALE GENOMIC DNA]</scope>
    <source>
        <strain evidence="12">SYSU2018</strain>
    </source>
</reference>
<dbReference type="Proteomes" id="UP001516400">
    <property type="component" value="Unassembled WGS sequence"/>
</dbReference>
<protein>
    <recommendedName>
        <fullName evidence="4">RING-type E3 ubiquitin transferase</fullName>
        <ecNumber evidence="4">2.3.2.27</ecNumber>
    </recommendedName>
</protein>
<dbReference type="GO" id="GO:0010498">
    <property type="term" value="P:proteasomal protein catabolic process"/>
    <property type="evidence" value="ECO:0007669"/>
    <property type="project" value="UniProtKB-ARBA"/>
</dbReference>
<dbReference type="InterPro" id="IPR013083">
    <property type="entry name" value="Znf_RING/FYVE/PHD"/>
</dbReference>
<dbReference type="Gene3D" id="3.30.40.10">
    <property type="entry name" value="Zinc/RING finger domain, C3HC4 (zinc finger)"/>
    <property type="match status" value="2"/>
</dbReference>
<dbReference type="AlphaFoldDB" id="A0ABD2P1V7"/>
<dbReference type="InterPro" id="IPR004162">
    <property type="entry name" value="SINA-like_animal"/>
</dbReference>
<dbReference type="FunFam" id="3.30.40.10:FF:000041">
    <property type="entry name" value="E3 ubiquitin-protein ligase SINAT3"/>
    <property type="match status" value="1"/>
</dbReference>
<evidence type="ECO:0000256" key="10">
    <source>
        <dbReference type="PROSITE-ProRule" id="PRU00455"/>
    </source>
</evidence>
<sequence>MEELKIKLSNLPGEDDNFKCDICNNYLSISPILFNESIGYICGRCHKEGETEKYDSSVIFQIQSLYEKVAKYMIFPCRHSVNGCKKDLKWNEVQEHEDVSCEFKEIRCPFSVQFQIKYTEESYCAWEGKTSEFVNHLIENHNNYSSENLELVISRTESCGNRIFFSKIMESFVIVIMRYEETSGQYYFNIFMNASHTICKGYYYDVELLDEHEIKSIVLPGNNIKPVSILYSKNALEIEMESIHKLLKKPDKIIFRCKIYKIQGDKVELFNKNGDKAIKTPQKSDIIGGILPELKCFCGNLLYPPIRVCLNGHNCCVNCKQNITHCSQCNNTFLPGSNTTLEVLSLLPKYPCRNKVLGCGFEADCTTLQDHEYNCIFTEKNCILKCNNWKGTNTEMLAHIRSNHSFLNLNQVYTYDSKSKYSAIWFDNKLFLLTIDFKGIGNSLLIKLQCLGMVRAEYKYEFTLLNSYENIKLIMYHICQPLLYEAPQKKLEHQPQITKTEQTPIDFVPSTLNSFGSVTGTSATSCATGIFNFSKRTERFPTTFNLRILPQKSILGFFLKLVI</sequence>
<evidence type="ECO:0000256" key="3">
    <source>
        <dbReference type="ARBA" id="ARBA00009119"/>
    </source>
</evidence>
<evidence type="ECO:0000256" key="7">
    <source>
        <dbReference type="ARBA" id="ARBA00022771"/>
    </source>
</evidence>
<dbReference type="PROSITE" id="PS51081">
    <property type="entry name" value="ZF_SIAH"/>
    <property type="match status" value="1"/>
</dbReference>
<comment type="caution">
    <text evidence="12">The sequence shown here is derived from an EMBL/GenBank/DDBJ whole genome shotgun (WGS) entry which is preliminary data.</text>
</comment>
<comment type="similarity">
    <text evidence="3">Belongs to the SINA (Seven in absentia) family.</text>
</comment>
<evidence type="ECO:0000256" key="4">
    <source>
        <dbReference type="ARBA" id="ARBA00012483"/>
    </source>
</evidence>
<dbReference type="GO" id="GO:0061630">
    <property type="term" value="F:ubiquitin protein ligase activity"/>
    <property type="evidence" value="ECO:0007669"/>
    <property type="project" value="UniProtKB-EC"/>
</dbReference>
<evidence type="ECO:0000256" key="8">
    <source>
        <dbReference type="ARBA" id="ARBA00022786"/>
    </source>
</evidence>
<keyword evidence="9" id="KW-0862">Zinc</keyword>
<dbReference type="GO" id="GO:0008270">
    <property type="term" value="F:zinc ion binding"/>
    <property type="evidence" value="ECO:0007669"/>
    <property type="project" value="UniProtKB-KW"/>
</dbReference>
<dbReference type="InterPro" id="IPR013010">
    <property type="entry name" value="Znf_SIAH"/>
</dbReference>